<feature type="transmembrane region" description="Helical" evidence="13">
    <location>
        <begin position="167"/>
        <end position="190"/>
    </location>
</feature>
<keyword evidence="2" id="KW-1003">Cell membrane</keyword>
<feature type="transmembrane region" description="Helical" evidence="13">
    <location>
        <begin position="124"/>
        <end position="147"/>
    </location>
</feature>
<dbReference type="OrthoDB" id="9425075at2759"/>
<dbReference type="InterPro" id="IPR000826">
    <property type="entry name" value="Formyl_rcpt-rel"/>
</dbReference>
<evidence type="ECO:0000256" key="7">
    <source>
        <dbReference type="ARBA" id="ARBA00023157"/>
    </source>
</evidence>
<comment type="subcellular location">
    <subcellularLocation>
        <location evidence="1">Cell membrane</location>
        <topology evidence="1">Multi-pass membrane protein</topology>
    </subcellularLocation>
</comment>
<evidence type="ECO:0000256" key="6">
    <source>
        <dbReference type="ARBA" id="ARBA00023136"/>
    </source>
</evidence>
<keyword evidence="9" id="KW-0325">Glycoprotein</keyword>
<evidence type="ECO:0000313" key="15">
    <source>
        <dbReference type="Ensembl" id="ENSGEVP00005022409.1"/>
    </source>
</evidence>
<dbReference type="InterPro" id="IPR000276">
    <property type="entry name" value="GPCR_Rhodpsn"/>
</dbReference>
<evidence type="ECO:0000256" key="5">
    <source>
        <dbReference type="ARBA" id="ARBA00023040"/>
    </source>
</evidence>
<dbReference type="GO" id="GO:0006954">
    <property type="term" value="P:inflammatory response"/>
    <property type="evidence" value="ECO:0007669"/>
    <property type="project" value="TreeGrafter"/>
</dbReference>
<dbReference type="PANTHER" id="PTHR24225">
    <property type="entry name" value="CHEMOTACTIC RECEPTOR"/>
    <property type="match status" value="1"/>
</dbReference>
<dbReference type="PROSITE" id="PS50262">
    <property type="entry name" value="G_PROTEIN_RECEP_F1_2"/>
    <property type="match status" value="1"/>
</dbReference>
<evidence type="ECO:0000256" key="11">
    <source>
        <dbReference type="ARBA" id="ARBA00025736"/>
    </source>
</evidence>
<dbReference type="FunFam" id="1.20.1070.10:FF:000034">
    <property type="entry name" value="G-protein coupled receptor 1"/>
    <property type="match status" value="1"/>
</dbReference>
<sequence>MGQFFKRFKNLWDGKKVFCPALLTPALLPTGANSDSGSGFGCCRMEETTPFQSLGAHSAFAYVNSTLHPFRDPYQHEEDGAQREWIGVLFAILFSLGFLLGVIGNGLVIFIASFRMTKTVVSIWYLNLAVADFIFTSFLSIEVAYAALNFHWPFGRTLCKIHSAVSFLNLFSSVFLLTVISVDRCISVAWPVWAQNHRSPRLAFWVAVAVWLVALALSSPYIIFRDIRSFPQEVTMVWKHRHQAMVLTSFVTGFLVPFAIILTCYGVMVAKLTRNHPVHSGRPYKIMVAVVTAFFLCWFPYHLSTLLAMSAEGVTPAIQVLLDVALPLAYLNSCLNPVLYAFMAEAQANLPTRMESRVRQTIKAVSFNVDSGSVFPKRGTSKEREPVPAMTPVYIWPQD</sequence>
<evidence type="ECO:0000256" key="12">
    <source>
        <dbReference type="RuleBase" id="RU000688"/>
    </source>
</evidence>
<feature type="transmembrane region" description="Helical" evidence="13">
    <location>
        <begin position="202"/>
        <end position="224"/>
    </location>
</feature>
<dbReference type="SUPFAM" id="SSF81321">
    <property type="entry name" value="Family A G protein-coupled receptor-like"/>
    <property type="match status" value="1"/>
</dbReference>
<name>A0A8C5EYK4_9SAUR</name>
<keyword evidence="6 13" id="KW-0472">Membrane</keyword>
<evidence type="ECO:0000259" key="14">
    <source>
        <dbReference type="PROSITE" id="PS50262"/>
    </source>
</evidence>
<evidence type="ECO:0000256" key="1">
    <source>
        <dbReference type="ARBA" id="ARBA00004651"/>
    </source>
</evidence>
<evidence type="ECO:0000256" key="9">
    <source>
        <dbReference type="ARBA" id="ARBA00023180"/>
    </source>
</evidence>
<feature type="transmembrane region" description="Helical" evidence="13">
    <location>
        <begin position="324"/>
        <end position="344"/>
    </location>
</feature>
<keyword evidence="8 12" id="KW-0675">Receptor</keyword>
<keyword evidence="5 12" id="KW-0297">G-protein coupled receptor</keyword>
<protein>
    <recommendedName>
        <fullName evidence="14">G-protein coupled receptors family 1 profile domain-containing protein</fullName>
    </recommendedName>
</protein>
<keyword evidence="7" id="KW-1015">Disulfide bond</keyword>
<proteinExistence type="inferred from homology"/>
<reference evidence="15" key="2">
    <citation type="submission" date="2025-09" db="UniProtKB">
        <authorList>
            <consortium name="Ensembl"/>
        </authorList>
    </citation>
    <scope>IDENTIFICATION</scope>
</reference>
<comment type="similarity">
    <text evidence="12">Belongs to the G-protein coupled receptor 1 family.</text>
</comment>
<evidence type="ECO:0000313" key="16">
    <source>
        <dbReference type="Proteomes" id="UP000694390"/>
    </source>
</evidence>
<accession>A0A8C5EYK4</accession>
<comment type="similarity">
    <text evidence="11">Belongs to the chemokine-like receptor (CMKLR) family.</text>
</comment>
<feature type="transmembrane region" description="Helical" evidence="13">
    <location>
        <begin position="85"/>
        <end position="112"/>
    </location>
</feature>
<reference evidence="15" key="1">
    <citation type="submission" date="2025-08" db="UniProtKB">
        <authorList>
            <consortium name="Ensembl"/>
        </authorList>
    </citation>
    <scope>IDENTIFICATION</scope>
</reference>
<feature type="transmembrane region" description="Helical" evidence="13">
    <location>
        <begin position="244"/>
        <end position="265"/>
    </location>
</feature>
<feature type="domain" description="G-protein coupled receptors family 1 profile" evidence="14">
    <location>
        <begin position="104"/>
        <end position="340"/>
    </location>
</feature>
<keyword evidence="16" id="KW-1185">Reference proteome</keyword>
<dbReference type="PRINTS" id="PR00526">
    <property type="entry name" value="FMETLEUPHER"/>
</dbReference>
<evidence type="ECO:0000256" key="13">
    <source>
        <dbReference type="SAM" id="Phobius"/>
    </source>
</evidence>
<dbReference type="Gene3D" id="1.20.1070.10">
    <property type="entry name" value="Rhodopsin 7-helix transmembrane proteins"/>
    <property type="match status" value="1"/>
</dbReference>
<keyword evidence="3 12" id="KW-0812">Transmembrane</keyword>
<dbReference type="GO" id="GO:0004982">
    <property type="term" value="F:N-formyl peptide receptor activity"/>
    <property type="evidence" value="ECO:0007669"/>
    <property type="project" value="TreeGrafter"/>
</dbReference>
<dbReference type="Proteomes" id="UP000694390">
    <property type="component" value="Unassembled WGS sequence"/>
</dbReference>
<dbReference type="CDD" id="cd14974">
    <property type="entry name" value="7tmA_Anaphylatoxin_R-like"/>
    <property type="match status" value="1"/>
</dbReference>
<keyword evidence="10 12" id="KW-0807">Transducer</keyword>
<dbReference type="Ensembl" id="ENSGEVT00005023546.1">
    <property type="protein sequence ID" value="ENSGEVP00005022409.1"/>
    <property type="gene ID" value="ENSGEVG00005015786.1"/>
</dbReference>
<feature type="transmembrane region" description="Helical" evidence="13">
    <location>
        <begin position="286"/>
        <end position="304"/>
    </location>
</feature>
<dbReference type="GO" id="GO:0007204">
    <property type="term" value="P:positive regulation of cytosolic calcium ion concentration"/>
    <property type="evidence" value="ECO:0007669"/>
    <property type="project" value="TreeGrafter"/>
</dbReference>
<dbReference type="Pfam" id="PF00001">
    <property type="entry name" value="7tm_1"/>
    <property type="match status" value="1"/>
</dbReference>
<keyword evidence="4 13" id="KW-1133">Transmembrane helix</keyword>
<evidence type="ECO:0000256" key="8">
    <source>
        <dbReference type="ARBA" id="ARBA00023170"/>
    </source>
</evidence>
<dbReference type="PROSITE" id="PS00237">
    <property type="entry name" value="G_PROTEIN_RECEP_F1_1"/>
    <property type="match status" value="1"/>
</dbReference>
<dbReference type="GO" id="GO:0004875">
    <property type="term" value="F:complement receptor activity"/>
    <property type="evidence" value="ECO:0007669"/>
    <property type="project" value="TreeGrafter"/>
</dbReference>
<dbReference type="PRINTS" id="PR00237">
    <property type="entry name" value="GPCRRHODOPSN"/>
</dbReference>
<dbReference type="GO" id="GO:0007200">
    <property type="term" value="P:phospholipase C-activating G protein-coupled receptor signaling pathway"/>
    <property type="evidence" value="ECO:0007669"/>
    <property type="project" value="TreeGrafter"/>
</dbReference>
<dbReference type="InterPro" id="IPR017452">
    <property type="entry name" value="GPCR_Rhodpsn_7TM"/>
</dbReference>
<dbReference type="PANTHER" id="PTHR24225:SF0">
    <property type="entry name" value="N-FORMYL PEPTIDE RECEPTOR 2"/>
    <property type="match status" value="1"/>
</dbReference>
<evidence type="ECO:0000256" key="2">
    <source>
        <dbReference type="ARBA" id="ARBA00022475"/>
    </source>
</evidence>
<dbReference type="AlphaFoldDB" id="A0A8C5EYK4"/>
<organism evidence="15 16">
    <name type="scientific">Gopherus evgoodei</name>
    <name type="common">Goodes thornscrub tortoise</name>
    <dbReference type="NCBI Taxonomy" id="1825980"/>
    <lineage>
        <taxon>Eukaryota</taxon>
        <taxon>Metazoa</taxon>
        <taxon>Chordata</taxon>
        <taxon>Craniata</taxon>
        <taxon>Vertebrata</taxon>
        <taxon>Euteleostomi</taxon>
        <taxon>Archelosauria</taxon>
        <taxon>Testudinata</taxon>
        <taxon>Testudines</taxon>
        <taxon>Cryptodira</taxon>
        <taxon>Durocryptodira</taxon>
        <taxon>Testudinoidea</taxon>
        <taxon>Testudinidae</taxon>
        <taxon>Gopherus</taxon>
    </lineage>
</organism>
<evidence type="ECO:0000256" key="10">
    <source>
        <dbReference type="ARBA" id="ARBA00023224"/>
    </source>
</evidence>
<evidence type="ECO:0000256" key="3">
    <source>
        <dbReference type="ARBA" id="ARBA00022692"/>
    </source>
</evidence>
<dbReference type="GeneTree" id="ENSGT01020000230438"/>
<evidence type="ECO:0000256" key="4">
    <source>
        <dbReference type="ARBA" id="ARBA00022989"/>
    </source>
</evidence>
<dbReference type="GO" id="GO:0005886">
    <property type="term" value="C:plasma membrane"/>
    <property type="evidence" value="ECO:0007669"/>
    <property type="project" value="UniProtKB-SubCell"/>
</dbReference>